<feature type="transmembrane region" description="Helical" evidence="9">
    <location>
        <begin position="295"/>
        <end position="312"/>
    </location>
</feature>
<feature type="transmembrane region" description="Helical" evidence="9">
    <location>
        <begin position="137"/>
        <end position="158"/>
    </location>
</feature>
<feature type="transmembrane region" description="Helical" evidence="9">
    <location>
        <begin position="212"/>
        <end position="229"/>
    </location>
</feature>
<feature type="transmembrane region" description="Helical" evidence="9">
    <location>
        <begin position="356"/>
        <end position="376"/>
    </location>
</feature>
<keyword evidence="4 9" id="KW-0812">Transmembrane</keyword>
<evidence type="ECO:0000256" key="7">
    <source>
        <dbReference type="ARBA" id="ARBA00024033"/>
    </source>
</evidence>
<keyword evidence="11" id="KW-1185">Reference proteome</keyword>
<keyword evidence="5 9" id="KW-1133">Transmembrane helix</keyword>
<protein>
    <submittedName>
        <fullName evidence="10">Glycosyltransferase family 87 protein</fullName>
        <ecNumber evidence="10">2.4.-.-</ecNumber>
    </submittedName>
</protein>
<comment type="subcellular location">
    <subcellularLocation>
        <location evidence="1">Cell membrane</location>
        <topology evidence="1">Multi-pass membrane protein</topology>
    </subcellularLocation>
</comment>
<dbReference type="Proteomes" id="UP001597145">
    <property type="component" value="Unassembled WGS sequence"/>
</dbReference>
<evidence type="ECO:0000256" key="2">
    <source>
        <dbReference type="ARBA" id="ARBA00022475"/>
    </source>
</evidence>
<evidence type="ECO:0000256" key="1">
    <source>
        <dbReference type="ARBA" id="ARBA00004651"/>
    </source>
</evidence>
<comment type="caution">
    <text evidence="10">The sequence shown here is derived from an EMBL/GenBank/DDBJ whole genome shotgun (WGS) entry which is preliminary data.</text>
</comment>
<dbReference type="InterPro" id="IPR018584">
    <property type="entry name" value="GT87"/>
</dbReference>
<evidence type="ECO:0000256" key="5">
    <source>
        <dbReference type="ARBA" id="ARBA00022989"/>
    </source>
</evidence>
<evidence type="ECO:0000256" key="8">
    <source>
        <dbReference type="SAM" id="MobiDB-lite"/>
    </source>
</evidence>
<keyword evidence="3 10" id="KW-0808">Transferase</keyword>
<name>A0ABW4FSY0_9PSEU</name>
<keyword evidence="10" id="KW-0328">Glycosyltransferase</keyword>
<comment type="similarity">
    <text evidence="7">Belongs to the glycosyltransferase 87 family.</text>
</comment>
<evidence type="ECO:0000256" key="6">
    <source>
        <dbReference type="ARBA" id="ARBA00023136"/>
    </source>
</evidence>
<evidence type="ECO:0000256" key="4">
    <source>
        <dbReference type="ARBA" id="ARBA00022692"/>
    </source>
</evidence>
<evidence type="ECO:0000256" key="3">
    <source>
        <dbReference type="ARBA" id="ARBA00022679"/>
    </source>
</evidence>
<sequence>MTRPVSGGPGRGPTLARWAVAGLLVLASVVATVVLHVRHPDALVTLLPSTDMRELHVDFDTFWHSAVALTQGADIYDTPAKLTNLNPPLLTVLLVPFAWLDALTAYRVFAVLTLLLVVASVLAVARELRLSRTATALATLAVLASSPLHGTLVLGQIYPLLLVGLAAGWIAERRGHPVLAAVLYGVTVALKPSLAPLLLLPAVQRRWVPMRAGLLSAAGATLLGVLVAGPSSGFEWLRIAVTEPVPDTVDNASLPGLAVRFGVPSVVGMLLGAAVLVGTLVWMGRNRDRIDPAGTAPWAVLAAGLLFSPIAWHNYLMLLWPGVLVLAVLGRGAVTAVALAVAVVPVSWNAEWPPEGLGAGLARSLYCVILLGYWVALLSSAPDSRSPGEPVAEVAGRSAPGGAATAGSSHTTSSLEA</sequence>
<organism evidence="10 11">
    <name type="scientific">Pseudonocardia aurantiaca</name>
    <dbReference type="NCBI Taxonomy" id="75290"/>
    <lineage>
        <taxon>Bacteria</taxon>
        <taxon>Bacillati</taxon>
        <taxon>Actinomycetota</taxon>
        <taxon>Actinomycetes</taxon>
        <taxon>Pseudonocardiales</taxon>
        <taxon>Pseudonocardiaceae</taxon>
        <taxon>Pseudonocardia</taxon>
    </lineage>
</organism>
<keyword evidence="6 9" id="KW-0472">Membrane</keyword>
<feature type="compositionally biased region" description="Low complexity" evidence="8">
    <location>
        <begin position="395"/>
        <end position="417"/>
    </location>
</feature>
<dbReference type="RefSeq" id="WP_379659890.1">
    <property type="nucleotide sequence ID" value="NZ_BAAAJG010000012.1"/>
</dbReference>
<dbReference type="EMBL" id="JBHUCP010000017">
    <property type="protein sequence ID" value="MFD1532162.1"/>
    <property type="molecule type" value="Genomic_DNA"/>
</dbReference>
<dbReference type="GO" id="GO:0016757">
    <property type="term" value="F:glycosyltransferase activity"/>
    <property type="evidence" value="ECO:0007669"/>
    <property type="project" value="UniProtKB-KW"/>
</dbReference>
<proteinExistence type="inferred from homology"/>
<keyword evidence="2" id="KW-1003">Cell membrane</keyword>
<feature type="transmembrane region" description="Helical" evidence="9">
    <location>
        <begin position="178"/>
        <end position="200"/>
    </location>
</feature>
<dbReference type="Pfam" id="PF09594">
    <property type="entry name" value="GT87"/>
    <property type="match status" value="1"/>
</dbReference>
<feature type="transmembrane region" description="Helical" evidence="9">
    <location>
        <begin position="104"/>
        <end position="125"/>
    </location>
</feature>
<reference evidence="11" key="1">
    <citation type="journal article" date="2019" name="Int. J. Syst. Evol. Microbiol.">
        <title>The Global Catalogue of Microorganisms (GCM) 10K type strain sequencing project: providing services to taxonomists for standard genome sequencing and annotation.</title>
        <authorList>
            <consortium name="The Broad Institute Genomics Platform"/>
            <consortium name="The Broad Institute Genome Sequencing Center for Infectious Disease"/>
            <person name="Wu L."/>
            <person name="Ma J."/>
        </authorList>
    </citation>
    <scope>NUCLEOTIDE SEQUENCE [LARGE SCALE GENOMIC DNA]</scope>
    <source>
        <strain evidence="11">JCM 12165</strain>
    </source>
</reference>
<feature type="transmembrane region" description="Helical" evidence="9">
    <location>
        <begin position="318"/>
        <end position="344"/>
    </location>
</feature>
<evidence type="ECO:0000313" key="11">
    <source>
        <dbReference type="Proteomes" id="UP001597145"/>
    </source>
</evidence>
<dbReference type="EC" id="2.4.-.-" evidence="10"/>
<feature type="transmembrane region" description="Helical" evidence="9">
    <location>
        <begin position="15"/>
        <end position="37"/>
    </location>
</feature>
<evidence type="ECO:0000256" key="9">
    <source>
        <dbReference type="SAM" id="Phobius"/>
    </source>
</evidence>
<feature type="region of interest" description="Disordered" evidence="8">
    <location>
        <begin position="383"/>
        <end position="417"/>
    </location>
</feature>
<gene>
    <name evidence="10" type="ORF">ACFSCY_22280</name>
</gene>
<accession>A0ABW4FSY0</accession>
<evidence type="ECO:0000313" key="10">
    <source>
        <dbReference type="EMBL" id="MFD1532162.1"/>
    </source>
</evidence>
<feature type="transmembrane region" description="Helical" evidence="9">
    <location>
        <begin position="261"/>
        <end position="283"/>
    </location>
</feature>